<organism evidence="2 3">
    <name type="scientific">Salinivirga cyanobacteriivorans</name>
    <dbReference type="NCBI Taxonomy" id="1307839"/>
    <lineage>
        <taxon>Bacteria</taxon>
        <taxon>Pseudomonadati</taxon>
        <taxon>Bacteroidota</taxon>
        <taxon>Bacteroidia</taxon>
        <taxon>Bacteroidales</taxon>
        <taxon>Salinivirgaceae</taxon>
        <taxon>Salinivirga</taxon>
    </lineage>
</organism>
<feature type="transmembrane region" description="Helical" evidence="1">
    <location>
        <begin position="551"/>
        <end position="572"/>
    </location>
</feature>
<dbReference type="Pfam" id="PF11028">
    <property type="entry name" value="TMEM260-like"/>
    <property type="match status" value="1"/>
</dbReference>
<evidence type="ECO:0000256" key="1">
    <source>
        <dbReference type="SAM" id="Phobius"/>
    </source>
</evidence>
<keyword evidence="1" id="KW-0812">Transmembrane</keyword>
<dbReference type="STRING" id="1307839.L21SP5_01801"/>
<dbReference type="OrthoDB" id="9807602at2"/>
<feature type="transmembrane region" description="Helical" evidence="1">
    <location>
        <begin position="498"/>
        <end position="514"/>
    </location>
</feature>
<sequence>MTRKIGGLFVLIISFIVYLLTLEPTTSMWDCSEFIACAYGLEVGHAPGAPVFMLLGRFFSLFALDPSQAAFMINLLSATASAFTIFFLFHTIYWFGQKLLQQTNHNFSASFLQQVLTMAAFLGAMSFAFTDTFWFSAVEGEVYATSSLFTAVVFWSIIRWEQDNSQYADRWLLLIFFLLGLSVGVHLLNLLALPAVALVYYFKKFERSTKGIIITLALSVLLMVIIIFGFIPGVVAFTAHTDRLFLNTFGLPVYSGALFFIFLLTGGVLYAIHHYRKKGKITMHFIALAFALWLAGYSSFTMLIIRSNQQPYIDINNVENIYGLVDYLNREQYPKRPLFYGNNYNSPLIDAEERYTYKLYQDKYMKDLLIPEYKFNEKTKTFFPRMASLDPGHARLYEKWIDIDGRKVRVQGRDGKMKTITVPTFADNLRFFFKYQLGYMYGRYFMWNFAGRQNNIQGTGGKMHGNWQSGIDFIDNARLIPEEDLPSHLKDNKASNKYYLLPLLLGLLGLIYQWRKDKNNVLIVITFFLLTGAAIVFYLNEIPRTPRERDYAFVGSFYVFAIWIGLGALQLLTLVKKSPYAKPFSIAAFVIIGALVPGNLLSENYDDHDRSGRYTTKAHASNMLSSCQPNAIMFTAADNDSYPVWYMQEVEQYRTDVLPILKTFLPTNWYIRQLHTNFVQRGLVETTFKGEDFLAGKNMSVPVMEKRKKPATAQQVIDFVKSEKSQTKVGYADGSRRNYIPVKNIVLPVDKANFIKTAEGYEFNRDSVPSKIQFRINAQSISADELIILDIIANNDWERPIYFLNRNMVSNLGLAPYVHREGLLYRLMPYKTGDRKFSNADYQHDLIMNKFQWGGVTNDIYLDWTNVRMFYTFDYRGMFSDIAKKLASDNENKKAIEVLDKAMEVVPTSKIPWSYKGHNMFDAYLKAGDKDKAKELLTNLNDDLDAYFIMYKNLPPAKRQGVAMEVYQKLYMLRELYNKSSNIFPEKARDMMEQFGEINALVRQDLQ</sequence>
<feature type="transmembrane region" description="Helical" evidence="1">
    <location>
        <begin position="213"/>
        <end position="239"/>
    </location>
</feature>
<dbReference type="PANTHER" id="PTHR16214">
    <property type="entry name" value="TRANSMEMBRANE PROTEIN 260"/>
    <property type="match status" value="1"/>
</dbReference>
<dbReference type="InterPro" id="IPR021280">
    <property type="entry name" value="TMEM260-like"/>
</dbReference>
<feature type="transmembrane region" description="Helical" evidence="1">
    <location>
        <begin position="521"/>
        <end position="539"/>
    </location>
</feature>
<evidence type="ECO:0008006" key="4">
    <source>
        <dbReference type="Google" id="ProtNLM"/>
    </source>
</evidence>
<feature type="transmembrane region" description="Helical" evidence="1">
    <location>
        <begin position="115"/>
        <end position="135"/>
    </location>
</feature>
<accession>A0A0S2HZL4</accession>
<gene>
    <name evidence="2" type="ORF">L21SP5_01801</name>
</gene>
<name>A0A0S2HZL4_9BACT</name>
<dbReference type="Proteomes" id="UP000064893">
    <property type="component" value="Chromosome"/>
</dbReference>
<dbReference type="PANTHER" id="PTHR16214:SF3">
    <property type="entry name" value="TRANSMEMBRANE PROTEIN 260"/>
    <property type="match status" value="1"/>
</dbReference>
<keyword evidence="1" id="KW-1133">Transmembrane helix</keyword>
<dbReference type="KEGG" id="blq:L21SP5_01801"/>
<evidence type="ECO:0000313" key="2">
    <source>
        <dbReference type="EMBL" id="ALO15442.1"/>
    </source>
</evidence>
<evidence type="ECO:0000313" key="3">
    <source>
        <dbReference type="Proteomes" id="UP000064893"/>
    </source>
</evidence>
<feature type="transmembrane region" description="Helical" evidence="1">
    <location>
        <begin position="71"/>
        <end position="95"/>
    </location>
</feature>
<feature type="transmembrane region" description="Helical" evidence="1">
    <location>
        <begin position="142"/>
        <end position="160"/>
    </location>
</feature>
<dbReference type="AlphaFoldDB" id="A0A0S2HZL4"/>
<protein>
    <recommendedName>
        <fullName evidence="4">DUF2723 domain-containing protein</fullName>
    </recommendedName>
</protein>
<keyword evidence="1" id="KW-0472">Membrane</keyword>
<reference evidence="2 3" key="1">
    <citation type="submission" date="2015-11" db="EMBL/GenBank/DDBJ databases">
        <title>Description and complete genome sequence of a novel strain predominating in hypersaline microbial mats and representing a new family of the Bacteriodetes phylum.</title>
        <authorList>
            <person name="Spring S."/>
            <person name="Bunk B."/>
            <person name="Sproer C."/>
            <person name="Klenk H.-P."/>
        </authorList>
    </citation>
    <scope>NUCLEOTIDE SEQUENCE [LARGE SCALE GENOMIC DNA]</scope>
    <source>
        <strain evidence="2 3">L21-Spi-D4</strain>
    </source>
</reference>
<dbReference type="InterPro" id="IPR052724">
    <property type="entry name" value="GT117_domain-containing"/>
</dbReference>
<feature type="transmembrane region" description="Helical" evidence="1">
    <location>
        <begin position="251"/>
        <end position="272"/>
    </location>
</feature>
<feature type="transmembrane region" description="Helical" evidence="1">
    <location>
        <begin position="172"/>
        <end position="201"/>
    </location>
</feature>
<proteinExistence type="predicted"/>
<feature type="transmembrane region" description="Helical" evidence="1">
    <location>
        <begin position="284"/>
        <end position="305"/>
    </location>
</feature>
<dbReference type="PATRIC" id="fig|1307839.3.peg.1904"/>
<dbReference type="RefSeq" id="WP_057952906.1">
    <property type="nucleotide sequence ID" value="NZ_CP013118.1"/>
</dbReference>
<keyword evidence="3" id="KW-1185">Reference proteome</keyword>
<dbReference type="EMBL" id="CP013118">
    <property type="protein sequence ID" value="ALO15442.1"/>
    <property type="molecule type" value="Genomic_DNA"/>
</dbReference>